<dbReference type="GO" id="GO:0030145">
    <property type="term" value="F:manganese ion binding"/>
    <property type="evidence" value="ECO:0007669"/>
    <property type="project" value="InterPro"/>
</dbReference>
<dbReference type="GO" id="GO:0004497">
    <property type="term" value="F:monooxygenase activity"/>
    <property type="evidence" value="ECO:0007669"/>
    <property type="project" value="InterPro"/>
</dbReference>
<organism evidence="14 15">
    <name type="scientific">Extremus antarcticus</name>
    <dbReference type="NCBI Taxonomy" id="702011"/>
    <lineage>
        <taxon>Eukaryota</taxon>
        <taxon>Fungi</taxon>
        <taxon>Dikarya</taxon>
        <taxon>Ascomycota</taxon>
        <taxon>Pezizomycotina</taxon>
        <taxon>Dothideomycetes</taxon>
        <taxon>Dothideomycetidae</taxon>
        <taxon>Mycosphaerellales</taxon>
        <taxon>Extremaceae</taxon>
        <taxon>Extremus</taxon>
    </lineage>
</organism>
<reference evidence="14" key="1">
    <citation type="submission" date="2023-04" db="EMBL/GenBank/DDBJ databases">
        <title>Black Yeasts Isolated from many extreme environments.</title>
        <authorList>
            <person name="Coleine C."/>
            <person name="Stajich J.E."/>
            <person name="Selbmann L."/>
        </authorList>
    </citation>
    <scope>NUCLEOTIDE SEQUENCE</scope>
    <source>
        <strain evidence="14">CCFEE 5312</strain>
    </source>
</reference>
<dbReference type="InterPro" id="IPR036396">
    <property type="entry name" value="Cyt_P450_sf"/>
</dbReference>
<dbReference type="GO" id="GO:0016705">
    <property type="term" value="F:oxidoreductase activity, acting on paired donors, with incorporation or reduction of molecular oxygen"/>
    <property type="evidence" value="ECO:0007669"/>
    <property type="project" value="InterPro"/>
</dbReference>
<dbReference type="Gene3D" id="3.90.230.10">
    <property type="entry name" value="Creatinase/methionine aminopeptidase superfamily"/>
    <property type="match status" value="1"/>
</dbReference>
<keyword evidence="12" id="KW-0408">Iron</keyword>
<dbReference type="EC" id="3.4.11.9" evidence="5"/>
<dbReference type="SUPFAM" id="SSF48264">
    <property type="entry name" value="Cytochrome P450"/>
    <property type="match status" value="1"/>
</dbReference>
<comment type="cofactor">
    <cofactor evidence="2">
        <name>Mn(2+)</name>
        <dbReference type="ChEBI" id="CHEBI:29035"/>
    </cofactor>
</comment>
<dbReference type="EMBL" id="JAWDJX010000036">
    <property type="protein sequence ID" value="KAK3049934.1"/>
    <property type="molecule type" value="Genomic_DNA"/>
</dbReference>
<dbReference type="Pfam" id="PF00557">
    <property type="entry name" value="Peptidase_M24"/>
    <property type="match status" value="1"/>
</dbReference>
<dbReference type="InterPro" id="IPR001128">
    <property type="entry name" value="Cyt_P450"/>
</dbReference>
<dbReference type="InterPro" id="IPR036005">
    <property type="entry name" value="Creatinase/aminopeptidase-like"/>
</dbReference>
<dbReference type="SUPFAM" id="SSF53092">
    <property type="entry name" value="Creatinase/prolidase N-terminal domain"/>
    <property type="match status" value="1"/>
</dbReference>
<evidence type="ECO:0000313" key="15">
    <source>
        <dbReference type="Proteomes" id="UP001271007"/>
    </source>
</evidence>
<evidence type="ECO:0000256" key="7">
    <source>
        <dbReference type="ARBA" id="ARBA00022723"/>
    </source>
</evidence>
<dbReference type="GO" id="GO:0005506">
    <property type="term" value="F:iron ion binding"/>
    <property type="evidence" value="ECO:0007669"/>
    <property type="project" value="InterPro"/>
</dbReference>
<accession>A0AAJ0D9X8</accession>
<dbReference type="PANTHER" id="PTHR43226:SF1">
    <property type="entry name" value="XAA-PRO DIPEPTIDASE"/>
    <property type="match status" value="1"/>
</dbReference>
<keyword evidence="6" id="KW-0031">Aminopeptidase</keyword>
<dbReference type="GO" id="GO:0020037">
    <property type="term" value="F:heme binding"/>
    <property type="evidence" value="ECO:0007669"/>
    <property type="project" value="InterPro"/>
</dbReference>
<dbReference type="InterPro" id="IPR029149">
    <property type="entry name" value="Creatin/AminoP/Spt16_N"/>
</dbReference>
<evidence type="ECO:0000256" key="12">
    <source>
        <dbReference type="PIRSR" id="PIRSR602401-1"/>
    </source>
</evidence>
<evidence type="ECO:0000256" key="3">
    <source>
        <dbReference type="ARBA" id="ARBA00002443"/>
    </source>
</evidence>
<dbReference type="CDD" id="cd11041">
    <property type="entry name" value="CYP503A1-like"/>
    <property type="match status" value="1"/>
</dbReference>
<dbReference type="Gene3D" id="1.10.630.10">
    <property type="entry name" value="Cytochrome P450"/>
    <property type="match status" value="1"/>
</dbReference>
<keyword evidence="12" id="KW-0349">Heme</keyword>
<comment type="similarity">
    <text evidence="4">Belongs to the peptidase M24B family.</text>
</comment>
<protein>
    <recommendedName>
        <fullName evidence="5">Xaa-Pro aminopeptidase</fullName>
        <ecNumber evidence="5">3.4.11.9</ecNumber>
    </recommendedName>
    <alternativeName>
        <fullName evidence="11">Aminoacylproline aminopeptidase</fullName>
    </alternativeName>
</protein>
<dbReference type="Pfam" id="PF00067">
    <property type="entry name" value="p450"/>
    <property type="match status" value="1"/>
</dbReference>
<evidence type="ECO:0000256" key="9">
    <source>
        <dbReference type="ARBA" id="ARBA00023049"/>
    </source>
</evidence>
<keyword evidence="10" id="KW-0464">Manganese</keyword>
<keyword evidence="7 12" id="KW-0479">Metal-binding</keyword>
<dbReference type="InterPro" id="IPR000994">
    <property type="entry name" value="Pept_M24"/>
</dbReference>
<comment type="cofactor">
    <cofactor evidence="12">
        <name>heme</name>
        <dbReference type="ChEBI" id="CHEBI:30413"/>
    </cofactor>
</comment>
<name>A0AAJ0D9X8_9PEZI</name>
<proteinExistence type="inferred from homology"/>
<feature type="domain" description="Aminopeptidase P N-terminal" evidence="13">
    <location>
        <begin position="18"/>
        <end position="150"/>
    </location>
</feature>
<keyword evidence="6" id="KW-0645">Protease</keyword>
<dbReference type="Gene3D" id="3.40.350.10">
    <property type="entry name" value="Creatinase/prolidase N-terminal domain"/>
    <property type="match status" value="1"/>
</dbReference>
<gene>
    <name evidence="14" type="ORF">LTR09_008854</name>
</gene>
<dbReference type="PANTHER" id="PTHR43226">
    <property type="entry name" value="XAA-PRO AMINOPEPTIDASE 3"/>
    <property type="match status" value="1"/>
</dbReference>
<evidence type="ECO:0000256" key="1">
    <source>
        <dbReference type="ARBA" id="ARBA00001424"/>
    </source>
</evidence>
<evidence type="ECO:0000256" key="11">
    <source>
        <dbReference type="ARBA" id="ARBA00030849"/>
    </source>
</evidence>
<evidence type="ECO:0000256" key="4">
    <source>
        <dbReference type="ARBA" id="ARBA00008766"/>
    </source>
</evidence>
<dbReference type="SMART" id="SM01011">
    <property type="entry name" value="AMP_N"/>
    <property type="match status" value="1"/>
</dbReference>
<comment type="catalytic activity">
    <reaction evidence="1">
        <text>Release of any N-terminal amino acid, including proline, that is linked to proline, even from a dipeptide or tripeptide.</text>
        <dbReference type="EC" id="3.4.11.9"/>
    </reaction>
</comment>
<keyword evidence="8" id="KW-0378">Hydrolase</keyword>
<dbReference type="Proteomes" id="UP001271007">
    <property type="component" value="Unassembled WGS sequence"/>
</dbReference>
<evidence type="ECO:0000259" key="13">
    <source>
        <dbReference type="SMART" id="SM01011"/>
    </source>
</evidence>
<dbReference type="SUPFAM" id="SSF55920">
    <property type="entry name" value="Creatinase/aminopeptidase"/>
    <property type="match status" value="1"/>
</dbReference>
<sequence>MPQSIANPDLPPGPSGKYPAKAHCRRVAQWIAENGGPTSGVIYLEGTGTAMTEYWPRQRRHFYYLTGCDLPDCFFAYDIAADRSTLYIPPVDPEYVMWAGMPLLPDDALKLYDIDAVLTSDELKSGEDLVQMLQKQQTVVMAIKDRADMALFHSEKLKRFNPLINQSERLRRAIEACRVVKDEHEIAMIRHANIVSSYAHERILASVKSATNEQELNAVFVMHCHANGCKEQAYGCICASGTNASTLHYHHNDIPLDKQLNLLIDAGCEYRCYCSDITRSFPLNGKFTTESRQTYDLVLEMQTKCMALIKAGVLWEDVHMLGHRTAAEGLQALGILKKDLSLQQIMDSRVTCRFFPHGLGHYLGMDTHDVGGNANYEDEDEYFRYLRIRGQLPAGSVVTNEPGIYFREYPFRAELKDGKWEGIVDQTVLEKYWEVGGVRIEDDILVLEGGCENLTTIKSSVDYIEAAVGKDAPSTIILSSAVTSSTQSITQNVSFYLVFTVNACSRHSLNPWKERFRLCELGLQYGHTLGDIQHPANICAAFRSSSDPDHGLYSDICRTATSRYTSHLCLSSGWQRILPAKFGWIFRCNETLAKGAIERPSCFQVQVLATRSLSQTALRTKSRACQSYLDEGFAQDFPVDLPGFEGFKHGLLDGVFIQQVVRKLTQGLSLITDDLVQETDACMQEYLGENQDWQTRHLKEDILDIIARLSSRVFLGKELCRDPAWLAISENYTVDSFMGANVMLLIHALVRPVFYWILPTCTRLKQEVRESRRLIHPEVERRRERAEAVLKAGEKPPRTADTVAWMVEVAQSLGREVGYVAAQLSLTIAAVHTTAETLTKCVLQICDTPEVVQPLRDEILRVLEEEGWSRVALYKMELLDSFLQEVQRTHGLTFASMNRLVKKDVILSDGTKLPAGSRILVPDGRGRDPSTFVEPKRFDVKRFLRQQPSGEGRNQFVSTTSEHLAFRLGQHACPGRFFASAELKIAMCFILLRYDLRFVPGQARPKDLAFETASMTHPRTSLQIRRRQEEINPFNR</sequence>
<keyword evidence="15" id="KW-1185">Reference proteome</keyword>
<evidence type="ECO:0000256" key="5">
    <source>
        <dbReference type="ARBA" id="ARBA00012574"/>
    </source>
</evidence>
<feature type="binding site" description="axial binding residue" evidence="12">
    <location>
        <position position="973"/>
    </location>
    <ligand>
        <name>heme</name>
        <dbReference type="ChEBI" id="CHEBI:30413"/>
    </ligand>
    <ligandPart>
        <name>Fe</name>
        <dbReference type="ChEBI" id="CHEBI:18248"/>
    </ligandPart>
</feature>
<dbReference type="InterPro" id="IPR002401">
    <property type="entry name" value="Cyt_P450_E_grp-I"/>
</dbReference>
<dbReference type="InterPro" id="IPR007865">
    <property type="entry name" value="Aminopep_P_N"/>
</dbReference>
<dbReference type="InterPro" id="IPR052433">
    <property type="entry name" value="X-Pro_dipept-like"/>
</dbReference>
<comment type="caution">
    <text evidence="14">The sequence shown here is derived from an EMBL/GenBank/DDBJ whole genome shotgun (WGS) entry which is preliminary data.</text>
</comment>
<dbReference type="GO" id="GO:0006508">
    <property type="term" value="P:proteolysis"/>
    <property type="evidence" value="ECO:0007669"/>
    <property type="project" value="TreeGrafter"/>
</dbReference>
<dbReference type="AlphaFoldDB" id="A0AAJ0D9X8"/>
<keyword evidence="9" id="KW-0482">Metalloprotease</keyword>
<dbReference type="PRINTS" id="PR00463">
    <property type="entry name" value="EP450I"/>
</dbReference>
<evidence type="ECO:0000256" key="6">
    <source>
        <dbReference type="ARBA" id="ARBA00022438"/>
    </source>
</evidence>
<dbReference type="GO" id="GO:0070006">
    <property type="term" value="F:metalloaminopeptidase activity"/>
    <property type="evidence" value="ECO:0007669"/>
    <property type="project" value="InterPro"/>
</dbReference>
<dbReference type="CDD" id="cd01087">
    <property type="entry name" value="Prolidase"/>
    <property type="match status" value="1"/>
</dbReference>
<dbReference type="Pfam" id="PF05195">
    <property type="entry name" value="AMP_N"/>
    <property type="match status" value="1"/>
</dbReference>
<comment type="function">
    <text evidence="3">Catalyzes the removal of a penultimate prolyl residue from the N-termini of peptides.</text>
</comment>
<evidence type="ECO:0000256" key="8">
    <source>
        <dbReference type="ARBA" id="ARBA00022801"/>
    </source>
</evidence>
<evidence type="ECO:0000256" key="2">
    <source>
        <dbReference type="ARBA" id="ARBA00001936"/>
    </source>
</evidence>
<evidence type="ECO:0000313" key="14">
    <source>
        <dbReference type="EMBL" id="KAK3049934.1"/>
    </source>
</evidence>
<evidence type="ECO:0000256" key="10">
    <source>
        <dbReference type="ARBA" id="ARBA00023211"/>
    </source>
</evidence>